<feature type="domain" description="Polymerase/histidinol phosphatase N-terminal" evidence="1">
    <location>
        <begin position="155"/>
        <end position="215"/>
    </location>
</feature>
<dbReference type="GO" id="GO:0004534">
    <property type="term" value="F:5'-3' RNA exonuclease activity"/>
    <property type="evidence" value="ECO:0007669"/>
    <property type="project" value="TreeGrafter"/>
</dbReference>
<organism evidence="2 3">
    <name type="scientific">Lederbergia citri</name>
    <dbReference type="NCBI Taxonomy" id="2833580"/>
    <lineage>
        <taxon>Bacteria</taxon>
        <taxon>Bacillati</taxon>
        <taxon>Bacillota</taxon>
        <taxon>Bacilli</taxon>
        <taxon>Bacillales</taxon>
        <taxon>Bacillaceae</taxon>
        <taxon>Lederbergia</taxon>
    </lineage>
</organism>
<sequence>MLEIEVKQDKDSHQLNQLLCFNVPSHVHSVSIEVRNEQYMWLTYIVHDQQKKLRGQFIKVSTPQPIIIHQEQEKSSPYTYYGDIPEGEWTIDISIIAREEVKALNNWCTFTIMFNEASDNRKPDLYIWQDEQQSQNLLNVNDEIIFNESKRWYKGDFHTHTTFSDGKMTREENMDSAKNQNLDFFAATDHNIVPTSWFDETEILVIPGIEVSSPILGHFNVISTNDSPFSKHRLEDMFSVEGNVKLLSEDYGNALISISHPFLKHFNWKVTETPLDKIDSIEIWNDPTFKDNIEATKMALIAWNHLLNDGHKITGIGGSDSHNKPTEKYEGSTEPSLIGDPGTYVFCDQLTAANVVKGVKNGHVVVSRGEFIHFQIDDFISGDLCNVEKGTAKVFADTDDPIFFEWIVDGQVAKKETGYQSEFHFDFDKSYHWIRVDVRKKDGSLYGFTNPIYFGSKNPKLKKYGQLLEIMEK</sequence>
<proteinExistence type="predicted"/>
<comment type="caution">
    <text evidence="2">The sequence shown here is derived from an EMBL/GenBank/DDBJ whole genome shotgun (WGS) entry which is preliminary data.</text>
</comment>
<dbReference type="NCBIfam" id="NF038032">
    <property type="entry name" value="CehA_McbA_metalo"/>
    <property type="match status" value="1"/>
</dbReference>
<evidence type="ECO:0000313" key="2">
    <source>
        <dbReference type="EMBL" id="MBS4196999.1"/>
    </source>
</evidence>
<dbReference type="AlphaFoldDB" id="A0A942YII4"/>
<dbReference type="InterPro" id="IPR016195">
    <property type="entry name" value="Pol/histidinol_Pase-like"/>
</dbReference>
<dbReference type="Gene3D" id="3.20.20.140">
    <property type="entry name" value="Metal-dependent hydrolases"/>
    <property type="match status" value="1"/>
</dbReference>
<keyword evidence="3" id="KW-1185">Reference proteome</keyword>
<dbReference type="SUPFAM" id="SSF89550">
    <property type="entry name" value="PHP domain-like"/>
    <property type="match status" value="1"/>
</dbReference>
<dbReference type="EMBL" id="JAGYPG010000003">
    <property type="protein sequence ID" value="MBS4196999.1"/>
    <property type="molecule type" value="Genomic_DNA"/>
</dbReference>
<evidence type="ECO:0000313" key="3">
    <source>
        <dbReference type="Proteomes" id="UP000681414"/>
    </source>
</evidence>
<dbReference type="PANTHER" id="PTHR42924:SF3">
    <property type="entry name" value="POLYMERASE_HISTIDINOL PHOSPHATASE N-TERMINAL DOMAIN-CONTAINING PROTEIN"/>
    <property type="match status" value="1"/>
</dbReference>
<evidence type="ECO:0000259" key="1">
    <source>
        <dbReference type="SMART" id="SM00481"/>
    </source>
</evidence>
<dbReference type="InterPro" id="IPR003141">
    <property type="entry name" value="Pol/His_phosphatase_N"/>
</dbReference>
<protein>
    <submittedName>
        <fullName evidence="2">CehA/McbA family metallohydrolase</fullName>
    </submittedName>
</protein>
<gene>
    <name evidence="2" type="ORF">KHA97_18265</name>
</gene>
<dbReference type="SMART" id="SM00481">
    <property type="entry name" value="POLIIIAc"/>
    <property type="match status" value="1"/>
</dbReference>
<dbReference type="Proteomes" id="UP000681414">
    <property type="component" value="Unassembled WGS sequence"/>
</dbReference>
<reference evidence="2 3" key="1">
    <citation type="submission" date="2021-05" db="EMBL/GenBank/DDBJ databases">
        <title>Novel Bacillus species.</title>
        <authorList>
            <person name="Liu G."/>
        </authorList>
    </citation>
    <scope>NUCLEOTIDE SEQUENCE [LARGE SCALE GENOMIC DNA]</scope>
    <source>
        <strain evidence="3">FJAT-49780</strain>
    </source>
</reference>
<dbReference type="GO" id="GO:0035312">
    <property type="term" value="F:5'-3' DNA exonuclease activity"/>
    <property type="evidence" value="ECO:0007669"/>
    <property type="project" value="TreeGrafter"/>
</dbReference>
<name>A0A942YII4_9BACI</name>
<dbReference type="PANTHER" id="PTHR42924">
    <property type="entry name" value="EXONUCLEASE"/>
    <property type="match status" value="1"/>
</dbReference>
<accession>A0A942YII4</accession>
<dbReference type="InterPro" id="IPR052018">
    <property type="entry name" value="PHP_domain"/>
</dbReference>
<dbReference type="RefSeq" id="WP_213126198.1">
    <property type="nucleotide sequence ID" value="NZ_JAGYPG010000003.1"/>
</dbReference>